<dbReference type="Proteomes" id="UP000279236">
    <property type="component" value="Unassembled WGS sequence"/>
</dbReference>
<dbReference type="CDD" id="cd11592">
    <property type="entry name" value="Agmatinase_PAH"/>
    <property type="match status" value="1"/>
</dbReference>
<dbReference type="PANTHER" id="PTHR11358:SF26">
    <property type="entry name" value="GUANIDINO ACID HYDROLASE, MITOCHONDRIAL"/>
    <property type="match status" value="1"/>
</dbReference>
<dbReference type="InterPro" id="IPR023696">
    <property type="entry name" value="Ureohydrolase_dom_sf"/>
</dbReference>
<feature type="signal peptide" evidence="4">
    <location>
        <begin position="1"/>
        <end position="18"/>
    </location>
</feature>
<dbReference type="RefSeq" id="XP_028473150.1">
    <property type="nucleotide sequence ID" value="XM_028618194.1"/>
</dbReference>
<evidence type="ECO:0000256" key="4">
    <source>
        <dbReference type="SAM" id="SignalP"/>
    </source>
</evidence>
<evidence type="ECO:0000313" key="5">
    <source>
        <dbReference type="EMBL" id="RSH78003.1"/>
    </source>
</evidence>
<dbReference type="Gene3D" id="3.40.800.10">
    <property type="entry name" value="Ureohydrolase domain"/>
    <property type="match status" value="1"/>
</dbReference>
<name>A0A427XGW6_9TREE</name>
<keyword evidence="6" id="KW-1185">Reference proteome</keyword>
<evidence type="ECO:0000256" key="1">
    <source>
        <dbReference type="ARBA" id="ARBA00022723"/>
    </source>
</evidence>
<dbReference type="GeneID" id="39586997"/>
<evidence type="ECO:0000256" key="2">
    <source>
        <dbReference type="ARBA" id="ARBA00022801"/>
    </source>
</evidence>
<dbReference type="InterPro" id="IPR006035">
    <property type="entry name" value="Ureohydrolase"/>
</dbReference>
<evidence type="ECO:0000256" key="3">
    <source>
        <dbReference type="PROSITE-ProRule" id="PRU00742"/>
    </source>
</evidence>
<dbReference type="STRING" id="105984.A0A427XGW6"/>
<dbReference type="Pfam" id="PF00491">
    <property type="entry name" value="Arginase"/>
    <property type="match status" value="2"/>
</dbReference>
<reference evidence="5 6" key="1">
    <citation type="submission" date="2018-11" db="EMBL/GenBank/DDBJ databases">
        <title>Genome sequence of Apiotrichum porosum DSM 27194.</title>
        <authorList>
            <person name="Aliyu H."/>
            <person name="Gorte O."/>
            <person name="Ochsenreither K."/>
        </authorList>
    </citation>
    <scope>NUCLEOTIDE SEQUENCE [LARGE SCALE GENOMIC DNA]</scope>
    <source>
        <strain evidence="5 6">DSM 27194</strain>
    </source>
</reference>
<proteinExistence type="inferred from homology"/>
<dbReference type="GO" id="GO:0046872">
    <property type="term" value="F:metal ion binding"/>
    <property type="evidence" value="ECO:0007669"/>
    <property type="project" value="UniProtKB-KW"/>
</dbReference>
<dbReference type="PROSITE" id="PS51409">
    <property type="entry name" value="ARGINASE_2"/>
    <property type="match status" value="1"/>
</dbReference>
<keyword evidence="2" id="KW-0378">Hydrolase</keyword>
<dbReference type="OrthoDB" id="288726at2759"/>
<dbReference type="GO" id="GO:0008783">
    <property type="term" value="F:agmatinase activity"/>
    <property type="evidence" value="ECO:0007669"/>
    <property type="project" value="TreeGrafter"/>
</dbReference>
<protein>
    <recommendedName>
        <fullName evidence="7">Agmatinase</fullName>
    </recommendedName>
</protein>
<keyword evidence="1" id="KW-0479">Metal-binding</keyword>
<evidence type="ECO:0008006" key="7">
    <source>
        <dbReference type="Google" id="ProtNLM"/>
    </source>
</evidence>
<organism evidence="5 6">
    <name type="scientific">Apiotrichum porosum</name>
    <dbReference type="NCBI Taxonomy" id="105984"/>
    <lineage>
        <taxon>Eukaryota</taxon>
        <taxon>Fungi</taxon>
        <taxon>Dikarya</taxon>
        <taxon>Basidiomycota</taxon>
        <taxon>Agaricomycotina</taxon>
        <taxon>Tremellomycetes</taxon>
        <taxon>Trichosporonales</taxon>
        <taxon>Trichosporonaceae</taxon>
        <taxon>Apiotrichum</taxon>
    </lineage>
</organism>
<dbReference type="EMBL" id="RSCE01000013">
    <property type="protein sequence ID" value="RSH78003.1"/>
    <property type="molecule type" value="Genomic_DNA"/>
</dbReference>
<feature type="chain" id="PRO_5019318096" description="Agmatinase" evidence="4">
    <location>
        <begin position="19"/>
        <end position="451"/>
    </location>
</feature>
<accession>A0A427XGW6</accession>
<keyword evidence="4" id="KW-0732">Signal</keyword>
<evidence type="ECO:0000313" key="6">
    <source>
        <dbReference type="Proteomes" id="UP000279236"/>
    </source>
</evidence>
<dbReference type="SUPFAM" id="SSF52768">
    <property type="entry name" value="Arginase/deacetylase"/>
    <property type="match status" value="1"/>
</dbReference>
<comment type="caution">
    <text evidence="5">The sequence shown here is derived from an EMBL/GenBank/DDBJ whole genome shotgun (WGS) entry which is preliminary data.</text>
</comment>
<gene>
    <name evidence="5" type="ORF">EHS24_002454</name>
</gene>
<dbReference type="AlphaFoldDB" id="A0A427XGW6"/>
<dbReference type="PANTHER" id="PTHR11358">
    <property type="entry name" value="ARGINASE/AGMATINASE"/>
    <property type="match status" value="1"/>
</dbReference>
<sequence length="451" mass="48143">MRSALAVSVLALAASVTAKQELWQEKYGGTPDLPFSGVAGFARLPHAVCLEEPGRGFDIAVLGMPFDLDGVHPANAQTAVSYRPGARFGPHAIRTGSRRVGPARSFLYPWGFSIGQDSELDIVSCTTCPSADLQIDCNDVPVSPYDNALAIDEMQVAYQTLINRPTTSKKTKYTSGLAKDGEEHPRILTLGGDHTIVLPILGALHSVYGPISVLHFDAHLDTWNGNELGGAHTEQHKVTHGTFFWKAHELGYINNRTSAHAGIRTRLSSFSDLLHDEAVGFQVFSTDDIDDMGPEGVAAAIKRRIGDTPCYLSFDIDTIDPSMAPASESHRDLFLPGTLKLTPPSSFIAGTPESGGWSTREVKRIIRGLAGLNIVGADIVEVSPAYDTNAELTAMAAADLALEFLALMIAPDGPVPASKNGELNAALRAHTAAGTKGRVKLVDQTGARDEL</sequence>
<dbReference type="GO" id="GO:0033389">
    <property type="term" value="P:putrescine biosynthetic process from arginine, via agmatine"/>
    <property type="evidence" value="ECO:0007669"/>
    <property type="project" value="TreeGrafter"/>
</dbReference>
<comment type="similarity">
    <text evidence="3">Belongs to the arginase family.</text>
</comment>